<dbReference type="HAMAP" id="MF_01477">
    <property type="entry name" value="Iojap_RsfS"/>
    <property type="match status" value="1"/>
</dbReference>
<dbReference type="GO" id="GO:0043023">
    <property type="term" value="F:ribosomal large subunit binding"/>
    <property type="evidence" value="ECO:0007669"/>
    <property type="project" value="TreeGrafter"/>
</dbReference>
<evidence type="ECO:0000256" key="1">
    <source>
        <dbReference type="ARBA" id="ARBA00010574"/>
    </source>
</evidence>
<dbReference type="GO" id="GO:0017148">
    <property type="term" value="P:negative regulation of translation"/>
    <property type="evidence" value="ECO:0007669"/>
    <property type="project" value="UniProtKB-UniRule"/>
</dbReference>
<dbReference type="RefSeq" id="WP_073825991.1">
    <property type="nucleotide sequence ID" value="NZ_MQVS01000012.1"/>
</dbReference>
<dbReference type="Pfam" id="PF02410">
    <property type="entry name" value="RsfS"/>
    <property type="match status" value="1"/>
</dbReference>
<reference evidence="4" key="1">
    <citation type="submission" date="2016-12" db="EMBL/GenBank/DDBJ databases">
        <authorList>
            <person name="Meng X."/>
        </authorList>
    </citation>
    <scope>NUCLEOTIDE SEQUENCE [LARGE SCALE GENOMIC DNA]</scope>
    <source>
        <strain evidence="4">DSM 20732</strain>
    </source>
</reference>
<organism evidence="3 4">
    <name type="scientific">Buchananella hordeovulneris</name>
    <dbReference type="NCBI Taxonomy" id="52770"/>
    <lineage>
        <taxon>Bacteria</taxon>
        <taxon>Bacillati</taxon>
        <taxon>Actinomycetota</taxon>
        <taxon>Actinomycetes</taxon>
        <taxon>Actinomycetales</taxon>
        <taxon>Actinomycetaceae</taxon>
        <taxon>Buchananella</taxon>
    </lineage>
</organism>
<dbReference type="GO" id="GO:0005737">
    <property type="term" value="C:cytoplasm"/>
    <property type="evidence" value="ECO:0007669"/>
    <property type="project" value="UniProtKB-SubCell"/>
</dbReference>
<comment type="function">
    <text evidence="2">Functions as a ribosomal silencing factor. Interacts with ribosomal protein uL14 (rplN), blocking formation of intersubunit bridge B8. Prevents association of the 30S and 50S ribosomal subunits and the formation of functional ribosomes, thus repressing translation.</text>
</comment>
<dbReference type="InterPro" id="IPR004394">
    <property type="entry name" value="Iojap/RsfS/C7orf30"/>
</dbReference>
<proteinExistence type="inferred from homology"/>
<evidence type="ECO:0000313" key="4">
    <source>
        <dbReference type="Proteomes" id="UP000185612"/>
    </source>
</evidence>
<keyword evidence="2" id="KW-0810">Translation regulation</keyword>
<dbReference type="Gene3D" id="3.30.460.10">
    <property type="entry name" value="Beta Polymerase, domain 2"/>
    <property type="match status" value="1"/>
</dbReference>
<gene>
    <name evidence="2" type="primary">rsfS</name>
    <name evidence="3" type="ORF">BSZ40_09900</name>
</gene>
<dbReference type="AlphaFoldDB" id="A0A1Q5PTX4"/>
<dbReference type="GO" id="GO:0042256">
    <property type="term" value="P:cytosolic ribosome assembly"/>
    <property type="evidence" value="ECO:0007669"/>
    <property type="project" value="UniProtKB-UniRule"/>
</dbReference>
<keyword evidence="2" id="KW-0678">Repressor</keyword>
<name>A0A1Q5PTX4_9ACTO</name>
<evidence type="ECO:0000313" key="3">
    <source>
        <dbReference type="EMBL" id="OKL50976.1"/>
    </source>
</evidence>
<dbReference type="InParanoid" id="A0A1Q5PTX4"/>
<dbReference type="EMBL" id="MQVS01000012">
    <property type="protein sequence ID" value="OKL50976.1"/>
    <property type="molecule type" value="Genomic_DNA"/>
</dbReference>
<comment type="subunit">
    <text evidence="2">Interacts with ribosomal protein uL14 (rplN).</text>
</comment>
<accession>A0A1Q5PTX4</accession>
<comment type="similarity">
    <text evidence="1 2">Belongs to the Iojap/RsfS family.</text>
</comment>
<dbReference type="STRING" id="52770.BSZ40_09900"/>
<protein>
    <recommendedName>
        <fullName evidence="2">Ribosomal silencing factor RsfS</fullName>
    </recommendedName>
</protein>
<dbReference type="SUPFAM" id="SSF81301">
    <property type="entry name" value="Nucleotidyltransferase"/>
    <property type="match status" value="1"/>
</dbReference>
<dbReference type="Proteomes" id="UP000185612">
    <property type="component" value="Unassembled WGS sequence"/>
</dbReference>
<dbReference type="InterPro" id="IPR043519">
    <property type="entry name" value="NT_sf"/>
</dbReference>
<dbReference type="NCBIfam" id="TIGR00090">
    <property type="entry name" value="rsfS_iojap_ybeB"/>
    <property type="match status" value="1"/>
</dbReference>
<keyword evidence="2" id="KW-0963">Cytoplasm</keyword>
<dbReference type="FunCoup" id="A0A1Q5PTX4">
    <property type="interactions" value="61"/>
</dbReference>
<evidence type="ECO:0000256" key="2">
    <source>
        <dbReference type="HAMAP-Rule" id="MF_01477"/>
    </source>
</evidence>
<keyword evidence="4" id="KW-1185">Reference proteome</keyword>
<comment type="caution">
    <text evidence="3">The sequence shown here is derived from an EMBL/GenBank/DDBJ whole genome shotgun (WGS) entry which is preliminary data.</text>
</comment>
<comment type="subcellular location">
    <subcellularLocation>
        <location evidence="2">Cytoplasm</location>
    </subcellularLocation>
</comment>
<sequence>MVADSAAIAATRAAARAAAEKKAEAIIALDVSERIVLTDVFLVASGASERQVRAIVDAVDEEMLKAGLRPARKEGIAEGRWALLDYGSVIVHVQHEEDREFYALERLWSDCPRIELDLSDVVVQDGPPDLDDYLYGGANA</sequence>
<dbReference type="GO" id="GO:0090071">
    <property type="term" value="P:negative regulation of ribosome biogenesis"/>
    <property type="evidence" value="ECO:0007669"/>
    <property type="project" value="UniProtKB-UniRule"/>
</dbReference>
<dbReference type="PANTHER" id="PTHR21043">
    <property type="entry name" value="IOJAP SUPERFAMILY ORTHOLOG"/>
    <property type="match status" value="1"/>
</dbReference>
<dbReference type="PANTHER" id="PTHR21043:SF0">
    <property type="entry name" value="MITOCHONDRIAL ASSEMBLY OF RIBOSOMAL LARGE SUBUNIT PROTEIN 1"/>
    <property type="match status" value="1"/>
</dbReference>